<evidence type="ECO:0000256" key="3">
    <source>
        <dbReference type="PROSITE-ProRule" id="PRU00284"/>
    </source>
</evidence>
<dbReference type="SUPFAM" id="SSF58104">
    <property type="entry name" value="Methyl-accepting chemotaxis protein (MCP) signaling domain"/>
    <property type="match status" value="1"/>
</dbReference>
<evidence type="ECO:0000259" key="7">
    <source>
        <dbReference type="PROSITE" id="PS50885"/>
    </source>
</evidence>
<feature type="coiled-coil region" evidence="4">
    <location>
        <begin position="574"/>
        <end position="601"/>
    </location>
</feature>
<evidence type="ECO:0000313" key="9">
    <source>
        <dbReference type="Proteomes" id="UP000322783"/>
    </source>
</evidence>
<dbReference type="SMART" id="SM00283">
    <property type="entry name" value="MA"/>
    <property type="match status" value="1"/>
</dbReference>
<accession>A0A5D6WSY0</accession>
<dbReference type="Gene3D" id="6.10.340.10">
    <property type="match status" value="1"/>
</dbReference>
<dbReference type="Gene3D" id="1.10.287.950">
    <property type="entry name" value="Methyl-accepting chemotaxis protein"/>
    <property type="match status" value="1"/>
</dbReference>
<evidence type="ECO:0000256" key="5">
    <source>
        <dbReference type="SAM" id="Phobius"/>
    </source>
</evidence>
<feature type="domain" description="Methyl-accepting transducer" evidence="6">
    <location>
        <begin position="318"/>
        <end position="589"/>
    </location>
</feature>
<comment type="similarity">
    <text evidence="2">Belongs to the methyl-accepting chemotaxis (MCP) protein family.</text>
</comment>
<comment type="caution">
    <text evidence="8">The sequence shown here is derived from an EMBL/GenBank/DDBJ whole genome shotgun (WGS) entry which is preliminary data.</text>
</comment>
<keyword evidence="5" id="KW-0472">Membrane</keyword>
<feature type="domain" description="HAMP" evidence="7">
    <location>
        <begin position="247"/>
        <end position="299"/>
    </location>
</feature>
<dbReference type="GO" id="GO:0016020">
    <property type="term" value="C:membrane"/>
    <property type="evidence" value="ECO:0007669"/>
    <property type="project" value="InterPro"/>
</dbReference>
<dbReference type="PROSITE" id="PS50885">
    <property type="entry name" value="HAMP"/>
    <property type="match status" value="1"/>
</dbReference>
<sequence>MAGSTANKKMLRRQKLFFMFAKYFLWYNNFVKYKRGEVLVDRITIRQKLFLVFGALIFIFAANGLYTGYSLNSINEGALRIATEHLASVMAGVESSHTLSDYRQGEYAVATATTLPNRIHAAQETLKRADQLDIAFDKVEPSVAPEVREDFESMRSIWESYKKNTREIIKLSKDGKNAEAIKLLDKSSSQYAEMTAKLSHVVDSSKDFIHKESAAASAQYERTKWTLIVCIVLVVLLAGAMAFYLSSAIMTSIRYLMDVSREVAAGNLKVEAVPQTQDEFGELTMAYGDTIKNLRELIKHIQQTSEEVSTFATQLTENASQSAQATQQVAVSITNVAGNTSQQGEAVSASLTDIQEMSASLHGFQGKASASVDAAHNVEVIAGDGKAAIAGAVEQMAEIADSVMDSAQVIKKLAERSEEIGQISSTISGIAEQTNLLSLNAAIEAARAGEYGRGFAVVADEVRKLAEESNTAARKIAELITTIQQDTEQAVQRMQKGTEDVQSGRTVVSQAGSAFENIAAAVTDLTRHADAILSEAAKSAAKAETLVGVMEGINKSGLDVASETQSVSAATEEQSAAMDEVANASRNLASLAEELSDSAAKFKI</sequence>
<keyword evidence="5" id="KW-1133">Transmembrane helix</keyword>
<dbReference type="Pfam" id="PF12729">
    <property type="entry name" value="4HB_MCP_1"/>
    <property type="match status" value="1"/>
</dbReference>
<keyword evidence="5" id="KW-0812">Transmembrane</keyword>
<dbReference type="InterPro" id="IPR004089">
    <property type="entry name" value="MCPsignal_dom"/>
</dbReference>
<evidence type="ECO:0000313" key="8">
    <source>
        <dbReference type="EMBL" id="TYZ31053.1"/>
    </source>
</evidence>
<protein>
    <submittedName>
        <fullName evidence="8">Methyl-accepting chemotaxis protein</fullName>
    </submittedName>
</protein>
<dbReference type="AlphaFoldDB" id="A0A5D6WSY0"/>
<dbReference type="SMART" id="SM00304">
    <property type="entry name" value="HAMP"/>
    <property type="match status" value="1"/>
</dbReference>
<dbReference type="Pfam" id="PF00015">
    <property type="entry name" value="MCPsignal"/>
    <property type="match status" value="1"/>
</dbReference>
<proteinExistence type="inferred from homology"/>
<dbReference type="PANTHER" id="PTHR32089:SF112">
    <property type="entry name" value="LYSOZYME-LIKE PROTEIN-RELATED"/>
    <property type="match status" value="1"/>
</dbReference>
<feature type="transmembrane region" description="Helical" evidence="5">
    <location>
        <begin position="49"/>
        <end position="69"/>
    </location>
</feature>
<evidence type="ECO:0000256" key="4">
    <source>
        <dbReference type="SAM" id="Coils"/>
    </source>
</evidence>
<name>A0A5D6WSY0_9FIRM</name>
<organism evidence="8 9">
    <name type="scientific">Selenomonas caprae</name>
    <dbReference type="NCBI Taxonomy" id="2606905"/>
    <lineage>
        <taxon>Bacteria</taxon>
        <taxon>Bacillati</taxon>
        <taxon>Bacillota</taxon>
        <taxon>Negativicutes</taxon>
        <taxon>Selenomonadales</taxon>
        <taxon>Selenomonadaceae</taxon>
        <taxon>Selenomonas</taxon>
    </lineage>
</organism>
<evidence type="ECO:0000256" key="2">
    <source>
        <dbReference type="ARBA" id="ARBA00029447"/>
    </source>
</evidence>
<dbReference type="CDD" id="cd06225">
    <property type="entry name" value="HAMP"/>
    <property type="match status" value="1"/>
</dbReference>
<dbReference type="PROSITE" id="PS50111">
    <property type="entry name" value="CHEMOTAXIS_TRANSDUC_2"/>
    <property type="match status" value="1"/>
</dbReference>
<reference evidence="8 9" key="1">
    <citation type="submission" date="2019-08" db="EMBL/GenBank/DDBJ databases">
        <title>Selenomonas sp. mPRGC5 and Selenomonas sp. mPRGC8 isolated from ruminal fluid of dairy goat (Capra hircus).</title>
        <authorList>
            <person name="Poothong S."/>
            <person name="Nuengjamnong C."/>
            <person name="Tanasupawat S."/>
        </authorList>
    </citation>
    <scope>NUCLEOTIDE SEQUENCE [LARGE SCALE GENOMIC DNA]</scope>
    <source>
        <strain evidence="9">mPRGC8</strain>
    </source>
</reference>
<dbReference type="GO" id="GO:0007165">
    <property type="term" value="P:signal transduction"/>
    <property type="evidence" value="ECO:0007669"/>
    <property type="project" value="UniProtKB-KW"/>
</dbReference>
<keyword evidence="9" id="KW-1185">Reference proteome</keyword>
<dbReference type="CDD" id="cd11386">
    <property type="entry name" value="MCP_signal"/>
    <property type="match status" value="1"/>
</dbReference>
<gene>
    <name evidence="8" type="ORF">FZ041_00620</name>
</gene>
<dbReference type="EMBL" id="VTOZ01000001">
    <property type="protein sequence ID" value="TYZ31053.1"/>
    <property type="molecule type" value="Genomic_DNA"/>
</dbReference>
<dbReference type="Pfam" id="PF00672">
    <property type="entry name" value="HAMP"/>
    <property type="match status" value="1"/>
</dbReference>
<dbReference type="InterPro" id="IPR003660">
    <property type="entry name" value="HAMP_dom"/>
</dbReference>
<dbReference type="Proteomes" id="UP000322783">
    <property type="component" value="Unassembled WGS sequence"/>
</dbReference>
<feature type="transmembrane region" description="Helical" evidence="5">
    <location>
        <begin position="225"/>
        <end position="245"/>
    </location>
</feature>
<dbReference type="InterPro" id="IPR024478">
    <property type="entry name" value="HlyB_4HB_MCP"/>
</dbReference>
<evidence type="ECO:0000259" key="6">
    <source>
        <dbReference type="PROSITE" id="PS50111"/>
    </source>
</evidence>
<keyword evidence="1 3" id="KW-0807">Transducer</keyword>
<evidence type="ECO:0000256" key="1">
    <source>
        <dbReference type="ARBA" id="ARBA00023224"/>
    </source>
</evidence>
<dbReference type="PANTHER" id="PTHR32089">
    <property type="entry name" value="METHYL-ACCEPTING CHEMOTAXIS PROTEIN MCPB"/>
    <property type="match status" value="1"/>
</dbReference>
<keyword evidence="4" id="KW-0175">Coiled coil</keyword>